<dbReference type="EMBL" id="JAHRHJ020003136">
    <property type="protein sequence ID" value="KAH9292451.1"/>
    <property type="molecule type" value="Genomic_DNA"/>
</dbReference>
<comment type="similarity">
    <text evidence="11">Belongs to the ZNF598/HEL2 family.</text>
</comment>
<evidence type="ECO:0000256" key="2">
    <source>
        <dbReference type="ARBA" id="ARBA00004496"/>
    </source>
</evidence>
<evidence type="ECO:0000256" key="8">
    <source>
        <dbReference type="ARBA" id="ARBA00022723"/>
    </source>
</evidence>
<feature type="domain" description="RanBP2-type" evidence="15">
    <location>
        <begin position="817"/>
        <end position="847"/>
    </location>
</feature>
<evidence type="ECO:0000256" key="13">
    <source>
        <dbReference type="SAM" id="MobiDB-lite"/>
    </source>
</evidence>
<dbReference type="InterPro" id="IPR056437">
    <property type="entry name" value="Znf-C2H2_ZNF598/HEL2"/>
</dbReference>
<dbReference type="PROSITE" id="PS50089">
    <property type="entry name" value="ZF_RING_2"/>
    <property type="match status" value="1"/>
</dbReference>
<feature type="compositionally biased region" description="Polar residues" evidence="13">
    <location>
        <begin position="875"/>
        <end position="886"/>
    </location>
</feature>
<dbReference type="GO" id="GO:0016567">
    <property type="term" value="P:protein ubiquitination"/>
    <property type="evidence" value="ECO:0007669"/>
    <property type="project" value="TreeGrafter"/>
</dbReference>
<feature type="compositionally biased region" description="Basic residues" evidence="13">
    <location>
        <begin position="326"/>
        <end position="335"/>
    </location>
</feature>
<dbReference type="GO" id="GO:0072344">
    <property type="term" value="P:rescue of stalled ribosome"/>
    <property type="evidence" value="ECO:0007669"/>
    <property type="project" value="InterPro"/>
</dbReference>
<dbReference type="InterPro" id="IPR057634">
    <property type="entry name" value="PAH_ZNF598/HEL2"/>
</dbReference>
<dbReference type="SMART" id="SM00547">
    <property type="entry name" value="ZnF_RBZ"/>
    <property type="match status" value="1"/>
</dbReference>
<feature type="region of interest" description="Disordered" evidence="13">
    <location>
        <begin position="790"/>
        <end position="812"/>
    </location>
</feature>
<dbReference type="PANTHER" id="PTHR22938:SF0">
    <property type="entry name" value="E3 UBIQUITIN-PROTEIN LIGASE ZNF598"/>
    <property type="match status" value="1"/>
</dbReference>
<evidence type="ECO:0000256" key="9">
    <source>
        <dbReference type="ARBA" id="ARBA00022771"/>
    </source>
</evidence>
<keyword evidence="7" id="KW-0808">Transferase</keyword>
<reference evidence="16 17" key="1">
    <citation type="journal article" date="2021" name="Nat. Plants">
        <title>The Taxus genome provides insights into paclitaxel biosynthesis.</title>
        <authorList>
            <person name="Xiong X."/>
            <person name="Gou J."/>
            <person name="Liao Q."/>
            <person name="Li Y."/>
            <person name="Zhou Q."/>
            <person name="Bi G."/>
            <person name="Li C."/>
            <person name="Du R."/>
            <person name="Wang X."/>
            <person name="Sun T."/>
            <person name="Guo L."/>
            <person name="Liang H."/>
            <person name="Lu P."/>
            <person name="Wu Y."/>
            <person name="Zhang Z."/>
            <person name="Ro D.K."/>
            <person name="Shang Y."/>
            <person name="Huang S."/>
            <person name="Yan J."/>
        </authorList>
    </citation>
    <scope>NUCLEOTIDE SEQUENCE [LARGE SCALE GENOMIC DNA]</scope>
    <source>
        <strain evidence="16">Ta-2019</strain>
    </source>
</reference>
<comment type="subcellular location">
    <subcellularLocation>
        <location evidence="2">Cytoplasm</location>
    </subcellularLocation>
</comment>
<comment type="caution">
    <text evidence="16">The sequence shown here is derived from an EMBL/GenBank/DDBJ whole genome shotgun (WGS) entry which is preliminary data.</text>
</comment>
<feature type="region of interest" description="Disordered" evidence="13">
    <location>
        <begin position="844"/>
        <end position="917"/>
    </location>
</feature>
<keyword evidence="8" id="KW-0479">Metal-binding</keyword>
<dbReference type="PANTHER" id="PTHR22938">
    <property type="entry name" value="ZINC FINGER PROTEIN 598"/>
    <property type="match status" value="1"/>
</dbReference>
<dbReference type="Pfam" id="PF25447">
    <property type="entry name" value="RING_ZNF598"/>
    <property type="match status" value="1"/>
</dbReference>
<evidence type="ECO:0000256" key="10">
    <source>
        <dbReference type="ARBA" id="ARBA00022833"/>
    </source>
</evidence>
<feature type="compositionally biased region" description="Basic and acidic residues" evidence="13">
    <location>
        <begin position="316"/>
        <end position="325"/>
    </location>
</feature>
<evidence type="ECO:0000256" key="11">
    <source>
        <dbReference type="ARBA" id="ARBA00035113"/>
    </source>
</evidence>
<dbReference type="Gene3D" id="2.30.30.380">
    <property type="entry name" value="Zn-finger domain of Sec23/24"/>
    <property type="match status" value="1"/>
</dbReference>
<evidence type="ECO:0000256" key="4">
    <source>
        <dbReference type="ARBA" id="ARBA00012483"/>
    </source>
</evidence>
<evidence type="ECO:0000256" key="7">
    <source>
        <dbReference type="ARBA" id="ARBA00022679"/>
    </source>
</evidence>
<keyword evidence="10" id="KW-0862">Zinc</keyword>
<dbReference type="GO" id="GO:0005737">
    <property type="term" value="C:cytoplasm"/>
    <property type="evidence" value="ECO:0007669"/>
    <property type="project" value="UniProtKB-SubCell"/>
</dbReference>
<evidence type="ECO:0000313" key="16">
    <source>
        <dbReference type="EMBL" id="KAH9292451.1"/>
    </source>
</evidence>
<evidence type="ECO:0000256" key="6">
    <source>
        <dbReference type="ARBA" id="ARBA00022553"/>
    </source>
</evidence>
<dbReference type="InterPro" id="IPR013087">
    <property type="entry name" value="Znf_C2H2_type"/>
</dbReference>
<feature type="non-terminal residue" evidence="16">
    <location>
        <position position="917"/>
    </location>
</feature>
<dbReference type="Proteomes" id="UP000824469">
    <property type="component" value="Unassembled WGS sequence"/>
</dbReference>
<dbReference type="PROSITE" id="PS50199">
    <property type="entry name" value="ZF_RANBP2_2"/>
    <property type="match status" value="1"/>
</dbReference>
<dbReference type="Pfam" id="PF23202">
    <property type="entry name" value="PAH_ZNF598"/>
    <property type="match status" value="1"/>
</dbReference>
<keyword evidence="6" id="KW-0597">Phosphoprotein</keyword>
<dbReference type="SUPFAM" id="SSF90209">
    <property type="entry name" value="Ran binding protein zinc finger-like"/>
    <property type="match status" value="1"/>
</dbReference>
<dbReference type="PROSITE" id="PS01358">
    <property type="entry name" value="ZF_RANBP2_1"/>
    <property type="match status" value="1"/>
</dbReference>
<protein>
    <recommendedName>
        <fullName evidence="4">RING-type E3 ubiquitin transferase</fullName>
        <ecNumber evidence="4">2.3.2.27</ecNumber>
    </recommendedName>
</protein>
<name>A0AA38F884_TAXCH</name>
<proteinExistence type="inferred from homology"/>
<dbReference type="OMA" id="HTFAGEI"/>
<evidence type="ECO:0000259" key="15">
    <source>
        <dbReference type="PROSITE" id="PS50199"/>
    </source>
</evidence>
<keyword evidence="17" id="KW-1185">Reference proteome</keyword>
<evidence type="ECO:0000256" key="5">
    <source>
        <dbReference type="ARBA" id="ARBA00022490"/>
    </source>
</evidence>
<evidence type="ECO:0000259" key="14">
    <source>
        <dbReference type="PROSITE" id="PS50089"/>
    </source>
</evidence>
<dbReference type="EC" id="2.3.2.27" evidence="4"/>
<evidence type="ECO:0000256" key="3">
    <source>
        <dbReference type="ARBA" id="ARBA00004906"/>
    </source>
</evidence>
<dbReference type="InterPro" id="IPR001876">
    <property type="entry name" value="Znf_RanBP2"/>
</dbReference>
<keyword evidence="9 12" id="KW-0863">Zinc-finger</keyword>
<dbReference type="AlphaFoldDB" id="A0AA38F884"/>
<dbReference type="InterPro" id="IPR041888">
    <property type="entry name" value="RING-HC_ZNF598/HEL2"/>
</dbReference>
<feature type="region of interest" description="Disordered" evidence="13">
    <location>
        <begin position="311"/>
        <end position="343"/>
    </location>
</feature>
<feature type="domain" description="RING-type" evidence="14">
    <location>
        <begin position="15"/>
        <end position="56"/>
    </location>
</feature>
<evidence type="ECO:0000256" key="12">
    <source>
        <dbReference type="PROSITE-ProRule" id="PRU00322"/>
    </source>
</evidence>
<evidence type="ECO:0000313" key="17">
    <source>
        <dbReference type="Proteomes" id="UP000824469"/>
    </source>
</evidence>
<accession>A0AA38F884</accession>
<sequence length="917" mass="100874">DLSNNLVVREMEDCCVVCAEPLEWLAYGPCGHNEVCSTCTARLRFILDDQRCCICKQECPTVFVTKALGDYTKSIKDFSTLPAGVNEGKVGDYWFDSDTQAYSDDEQHYKMIKAMCKLSCSVCEKTSELKDPGNELQKRDREFKHIDQLRRHLYHVHKLTMCKLCLEGRKVFIGEQKLYTRAQLERHLSKGDSEVDGSEIERGGFMGHPICDFCRKRFYGDNELYMHMQTEHYTCHICQRRNPGHYEYFQNYNDLEAHFSQDHFLCENPDCLAKKFVVFVSESELKRHNAIEHAGNMSRSQRNAALQIPVSFQYRRPGDERESHRGSRGRGRGRGHNINGDLSATDLSHTEIHNLENAIHNSLLTASAENGAGSMNPDPSPPLPSSEVTASSSTSTLGNAPPRYLTAVSQRGINSSLEESAFPPLPGVSENAGPTSPRYHTTVNRRADNSSLEETAFPPLNGKSENVGQTSKTKGKKSAKSMAAILRGCEGNTRVLNAAGSRRRVGPALLSSSPPVSTFLSQTNVNWTNANQTTIKQTNANQTNIKQTNAIQTNYQIKNHLERMVVPNTSGSHPRVSTIVNDREMVPKPAEFPPISGRQSVPIVSGTENQNSSTNIAPLLSVEETRAANKALIESIQSGLGGDEQQFAAFKVISSQFRNGSISAQKYHTHISQLGLSHLVLELARLCPDKNKQRELIEANDGVMNNSQNAANQITSQIMGSNTLDKFNNRRKGKNVEVGCSENAISSLTSDSARCVSSTSVEVEVLSRDGYRTAKGKSKPLEMQVFNIVSGSSSSSSDEQADRCQTLPPLPDKLNASSGEKWSCNACTLLNSPHSMLCIVCGSERADGKNKDPGRGSKEKQKKKTSKSQRVSLADFSNSESSQNSPGGSVWGNGGGQRLLTNVQKGPVGDSAHQSKR</sequence>
<feature type="compositionally biased region" description="Low complexity" evidence="13">
    <location>
        <begin position="385"/>
        <end position="396"/>
    </location>
</feature>
<dbReference type="InterPro" id="IPR044288">
    <property type="entry name" value="ZNF598/HEL2"/>
</dbReference>
<dbReference type="InterPro" id="IPR036443">
    <property type="entry name" value="Znf_RanBP2_sf"/>
</dbReference>
<feature type="region of interest" description="Disordered" evidence="13">
    <location>
        <begin position="417"/>
        <end position="478"/>
    </location>
</feature>
<feature type="region of interest" description="Disordered" evidence="13">
    <location>
        <begin position="368"/>
        <end position="402"/>
    </location>
</feature>
<comment type="pathway">
    <text evidence="3">Protein modification; protein ubiquitination.</text>
</comment>
<feature type="region of interest" description="Disordered" evidence="13">
    <location>
        <begin position="591"/>
        <end position="610"/>
    </location>
</feature>
<dbReference type="CDD" id="cd16615">
    <property type="entry name" value="RING-HC_ZNF598"/>
    <property type="match status" value="1"/>
</dbReference>
<feature type="compositionally biased region" description="Polar residues" evidence="13">
    <location>
        <begin position="432"/>
        <end position="453"/>
    </location>
</feature>
<dbReference type="PROSITE" id="PS00028">
    <property type="entry name" value="ZINC_FINGER_C2H2_1"/>
    <property type="match status" value="1"/>
</dbReference>
<gene>
    <name evidence="16" type="ORF">KI387_042363</name>
</gene>
<comment type="catalytic activity">
    <reaction evidence="1">
        <text>S-ubiquitinyl-[E2 ubiquitin-conjugating enzyme]-L-cysteine + [acceptor protein]-L-lysine = [E2 ubiquitin-conjugating enzyme]-L-cysteine + N(6)-ubiquitinyl-[acceptor protein]-L-lysine.</text>
        <dbReference type="EC" id="2.3.2.27"/>
    </reaction>
</comment>
<dbReference type="SMART" id="SM00355">
    <property type="entry name" value="ZnF_C2H2"/>
    <property type="match status" value="4"/>
</dbReference>
<feature type="compositionally biased region" description="Basic and acidic residues" evidence="13">
    <location>
        <begin position="844"/>
        <end position="859"/>
    </location>
</feature>
<dbReference type="GO" id="GO:0008270">
    <property type="term" value="F:zinc ion binding"/>
    <property type="evidence" value="ECO:0007669"/>
    <property type="project" value="UniProtKB-KW"/>
</dbReference>
<dbReference type="GO" id="GO:0061630">
    <property type="term" value="F:ubiquitin protein ligase activity"/>
    <property type="evidence" value="ECO:0007669"/>
    <property type="project" value="UniProtKB-EC"/>
</dbReference>
<dbReference type="GO" id="GO:0043022">
    <property type="term" value="F:ribosome binding"/>
    <property type="evidence" value="ECO:0007669"/>
    <property type="project" value="TreeGrafter"/>
</dbReference>
<evidence type="ECO:0000256" key="1">
    <source>
        <dbReference type="ARBA" id="ARBA00000900"/>
    </source>
</evidence>
<dbReference type="Pfam" id="PF23230">
    <property type="entry name" value="zf-C2H2_13"/>
    <property type="match status" value="1"/>
</dbReference>
<dbReference type="InterPro" id="IPR001841">
    <property type="entry name" value="Znf_RING"/>
</dbReference>
<organism evidence="16 17">
    <name type="scientific">Taxus chinensis</name>
    <name type="common">Chinese yew</name>
    <name type="synonym">Taxus wallichiana var. chinensis</name>
    <dbReference type="NCBI Taxonomy" id="29808"/>
    <lineage>
        <taxon>Eukaryota</taxon>
        <taxon>Viridiplantae</taxon>
        <taxon>Streptophyta</taxon>
        <taxon>Embryophyta</taxon>
        <taxon>Tracheophyta</taxon>
        <taxon>Spermatophyta</taxon>
        <taxon>Pinopsida</taxon>
        <taxon>Pinidae</taxon>
        <taxon>Conifers II</taxon>
        <taxon>Cupressales</taxon>
        <taxon>Taxaceae</taxon>
        <taxon>Taxus</taxon>
    </lineage>
</organism>
<keyword evidence="5" id="KW-0963">Cytoplasm</keyword>